<evidence type="ECO:0000256" key="4">
    <source>
        <dbReference type="ARBA" id="ARBA00022475"/>
    </source>
</evidence>
<dbReference type="GO" id="GO:0016887">
    <property type="term" value="F:ATP hydrolysis activity"/>
    <property type="evidence" value="ECO:0007669"/>
    <property type="project" value="InterPro"/>
</dbReference>
<sequence>MNMLEVRHLKVWDQKSHNVIIHNSSFQLKAGQCLAIVGESGSGKSVTCRSLMRLNKPGIQQSGEIVFKGEYLNQLSDKEMRKRRGRNIGMILQNGMRAFDPSSVVGVHCKETLREHFGWSKSEIEEKMTKAMERVLLKHPMELLNKYPYQLSGGMLQRLMIALALVLSPDIIIADEPTTALDTISQFEVVEQLMGLRESTGCSMLFVSHDLGVVQKIADEVLVMRHGEIVESGTTQAVFSEAQHPYTRYLVSTRRELGANFNMMMQEDNMC</sequence>
<dbReference type="NCBIfam" id="NF047578">
    <property type="entry name" value="opine_ATP_CntD"/>
    <property type="match status" value="1"/>
</dbReference>
<evidence type="ECO:0000256" key="3">
    <source>
        <dbReference type="ARBA" id="ARBA00022448"/>
    </source>
</evidence>
<keyword evidence="3" id="KW-0813">Transport</keyword>
<dbReference type="GO" id="GO:0005524">
    <property type="term" value="F:ATP binding"/>
    <property type="evidence" value="ECO:0007669"/>
    <property type="project" value="UniProtKB-KW"/>
</dbReference>
<gene>
    <name evidence="9" type="ORF">GCM10010912_04290</name>
</gene>
<dbReference type="RefSeq" id="WP_189021966.1">
    <property type="nucleotide sequence ID" value="NZ_BMKR01000002.1"/>
</dbReference>
<protein>
    <submittedName>
        <fullName evidence="9">ABC transporter ATP-binding protein</fullName>
    </submittedName>
</protein>
<evidence type="ECO:0000256" key="2">
    <source>
        <dbReference type="ARBA" id="ARBA00005417"/>
    </source>
</evidence>
<dbReference type="CDD" id="cd03257">
    <property type="entry name" value="ABC_NikE_OppD_transporters"/>
    <property type="match status" value="1"/>
</dbReference>
<dbReference type="GO" id="GO:0005886">
    <property type="term" value="C:plasma membrane"/>
    <property type="evidence" value="ECO:0007669"/>
    <property type="project" value="UniProtKB-SubCell"/>
</dbReference>
<reference evidence="9" key="2">
    <citation type="submission" date="2020-09" db="EMBL/GenBank/DDBJ databases">
        <authorList>
            <person name="Sun Q."/>
            <person name="Zhou Y."/>
        </authorList>
    </citation>
    <scope>NUCLEOTIDE SEQUENCE</scope>
    <source>
        <strain evidence="9">CGMCC 1.16134</strain>
    </source>
</reference>
<comment type="caution">
    <text evidence="9">The sequence shown here is derived from an EMBL/GenBank/DDBJ whole genome shotgun (WGS) entry which is preliminary data.</text>
</comment>
<reference evidence="9" key="1">
    <citation type="journal article" date="2014" name="Int. J. Syst. Evol. Microbiol.">
        <title>Complete genome sequence of Corynebacterium casei LMG S-19264T (=DSM 44701T), isolated from a smear-ripened cheese.</title>
        <authorList>
            <consortium name="US DOE Joint Genome Institute (JGI-PGF)"/>
            <person name="Walter F."/>
            <person name="Albersmeier A."/>
            <person name="Kalinowski J."/>
            <person name="Ruckert C."/>
        </authorList>
    </citation>
    <scope>NUCLEOTIDE SEQUENCE</scope>
    <source>
        <strain evidence="9">CGMCC 1.16134</strain>
    </source>
</reference>
<dbReference type="AlphaFoldDB" id="A0A917FCJ8"/>
<proteinExistence type="inferred from homology"/>
<evidence type="ECO:0000313" key="9">
    <source>
        <dbReference type="EMBL" id="GGF62282.1"/>
    </source>
</evidence>
<evidence type="ECO:0000259" key="8">
    <source>
        <dbReference type="PROSITE" id="PS50893"/>
    </source>
</evidence>
<keyword evidence="5" id="KW-0547">Nucleotide-binding</keyword>
<keyword evidence="4" id="KW-1003">Cell membrane</keyword>
<dbReference type="PROSITE" id="PS00211">
    <property type="entry name" value="ABC_TRANSPORTER_1"/>
    <property type="match status" value="1"/>
</dbReference>
<comment type="subcellular location">
    <subcellularLocation>
        <location evidence="1">Cell membrane</location>
        <topology evidence="1">Peripheral membrane protein</topology>
    </subcellularLocation>
</comment>
<dbReference type="PROSITE" id="PS50893">
    <property type="entry name" value="ABC_TRANSPORTER_2"/>
    <property type="match status" value="1"/>
</dbReference>
<organism evidence="9 10">
    <name type="scientific">Paenibacillus albidus</name>
    <dbReference type="NCBI Taxonomy" id="2041023"/>
    <lineage>
        <taxon>Bacteria</taxon>
        <taxon>Bacillati</taxon>
        <taxon>Bacillota</taxon>
        <taxon>Bacilli</taxon>
        <taxon>Bacillales</taxon>
        <taxon>Paenibacillaceae</taxon>
        <taxon>Paenibacillus</taxon>
    </lineage>
</organism>
<keyword evidence="7" id="KW-0472">Membrane</keyword>
<dbReference type="Proteomes" id="UP000637643">
    <property type="component" value="Unassembled WGS sequence"/>
</dbReference>
<name>A0A917FCJ8_9BACL</name>
<dbReference type="Gene3D" id="3.40.50.300">
    <property type="entry name" value="P-loop containing nucleotide triphosphate hydrolases"/>
    <property type="match status" value="1"/>
</dbReference>
<dbReference type="InterPro" id="IPR003439">
    <property type="entry name" value="ABC_transporter-like_ATP-bd"/>
</dbReference>
<dbReference type="EMBL" id="BMKR01000002">
    <property type="protein sequence ID" value="GGF62282.1"/>
    <property type="molecule type" value="Genomic_DNA"/>
</dbReference>
<dbReference type="InterPro" id="IPR050388">
    <property type="entry name" value="ABC_Ni/Peptide_Import"/>
</dbReference>
<evidence type="ECO:0000256" key="6">
    <source>
        <dbReference type="ARBA" id="ARBA00022840"/>
    </source>
</evidence>
<dbReference type="SUPFAM" id="SSF52540">
    <property type="entry name" value="P-loop containing nucleoside triphosphate hydrolases"/>
    <property type="match status" value="1"/>
</dbReference>
<dbReference type="SMART" id="SM00382">
    <property type="entry name" value="AAA"/>
    <property type="match status" value="1"/>
</dbReference>
<evidence type="ECO:0000256" key="7">
    <source>
        <dbReference type="ARBA" id="ARBA00023136"/>
    </source>
</evidence>
<dbReference type="NCBIfam" id="NF047576">
    <property type="entry name" value="opine_ATP_CntF"/>
    <property type="match status" value="1"/>
</dbReference>
<feature type="domain" description="ABC transporter" evidence="8">
    <location>
        <begin position="6"/>
        <end position="251"/>
    </location>
</feature>
<comment type="similarity">
    <text evidence="2">Belongs to the ABC transporter superfamily.</text>
</comment>
<dbReference type="PANTHER" id="PTHR43297">
    <property type="entry name" value="OLIGOPEPTIDE TRANSPORT ATP-BINDING PROTEIN APPD"/>
    <property type="match status" value="1"/>
</dbReference>
<keyword evidence="10" id="KW-1185">Reference proteome</keyword>
<keyword evidence="6 9" id="KW-0067">ATP-binding</keyword>
<evidence type="ECO:0000313" key="10">
    <source>
        <dbReference type="Proteomes" id="UP000637643"/>
    </source>
</evidence>
<dbReference type="InterPro" id="IPR017871">
    <property type="entry name" value="ABC_transporter-like_CS"/>
</dbReference>
<dbReference type="InterPro" id="IPR003593">
    <property type="entry name" value="AAA+_ATPase"/>
</dbReference>
<dbReference type="PANTHER" id="PTHR43297:SF2">
    <property type="entry name" value="DIPEPTIDE TRANSPORT ATP-BINDING PROTEIN DPPD"/>
    <property type="match status" value="1"/>
</dbReference>
<dbReference type="Pfam" id="PF00005">
    <property type="entry name" value="ABC_tran"/>
    <property type="match status" value="1"/>
</dbReference>
<accession>A0A917FCJ8</accession>
<dbReference type="InterPro" id="IPR027417">
    <property type="entry name" value="P-loop_NTPase"/>
</dbReference>
<evidence type="ECO:0000256" key="1">
    <source>
        <dbReference type="ARBA" id="ARBA00004202"/>
    </source>
</evidence>
<evidence type="ECO:0000256" key="5">
    <source>
        <dbReference type="ARBA" id="ARBA00022741"/>
    </source>
</evidence>